<dbReference type="InterPro" id="IPR016215">
    <property type="entry name" value="NTA_MOA"/>
</dbReference>
<keyword evidence="2 6" id="KW-0288">FMN</keyword>
<dbReference type="GO" id="GO:0004497">
    <property type="term" value="F:monooxygenase activity"/>
    <property type="evidence" value="ECO:0007669"/>
    <property type="project" value="UniProtKB-KW"/>
</dbReference>
<evidence type="ECO:0000256" key="1">
    <source>
        <dbReference type="ARBA" id="ARBA00022630"/>
    </source>
</evidence>
<keyword evidence="9" id="KW-1185">Reference proteome</keyword>
<evidence type="ECO:0000256" key="5">
    <source>
        <dbReference type="ARBA" id="ARBA00033748"/>
    </source>
</evidence>
<dbReference type="EMBL" id="AM167904">
    <property type="protein sequence ID" value="CAJ49454.1"/>
    <property type="molecule type" value="Genomic_DNA"/>
</dbReference>
<dbReference type="eggNOG" id="COG2141">
    <property type="taxonomic scope" value="Bacteria"/>
</dbReference>
<reference evidence="8 9" key="1">
    <citation type="journal article" date="2006" name="J. Bacteriol.">
        <title>Comparison of the genome sequence of the poultry pathogen Bordetella avium with those of B. bronchiseptica, B. pertussis, and B. parapertussis reveals extensive diversity in surface structures associated with host interaction.</title>
        <authorList>
            <person name="Sebaihia M."/>
            <person name="Preston A."/>
            <person name="Maskell D.J."/>
            <person name="Kuzmiak H."/>
            <person name="Connell T.D."/>
            <person name="King N.D."/>
            <person name="Orndorff P.E."/>
            <person name="Miyamoto D.M."/>
            <person name="Thomson N.R."/>
            <person name="Harris D."/>
            <person name="Goble A."/>
            <person name="Lord A."/>
            <person name="Murphy L."/>
            <person name="Quail M.A."/>
            <person name="Rutter S."/>
            <person name="Squares R."/>
            <person name="Squares S."/>
            <person name="Woodward J."/>
            <person name="Parkhill J."/>
            <person name="Temple L.M."/>
        </authorList>
    </citation>
    <scope>NUCLEOTIDE SEQUENCE [LARGE SCALE GENOMIC DNA]</scope>
    <source>
        <strain evidence="8 9">197N</strain>
    </source>
</reference>
<dbReference type="OrthoDB" id="4437611at2"/>
<dbReference type="Proteomes" id="UP000001977">
    <property type="component" value="Chromosome"/>
</dbReference>
<feature type="binding site" evidence="6">
    <location>
        <position position="149"/>
    </location>
    <ligand>
        <name>FMN</name>
        <dbReference type="ChEBI" id="CHEBI:58210"/>
    </ligand>
</feature>
<protein>
    <submittedName>
        <fullName evidence="8">Monooxygenase</fullName>
    </submittedName>
</protein>
<dbReference type="PANTHER" id="PTHR30011">
    <property type="entry name" value="ALKANESULFONATE MONOOXYGENASE-RELATED"/>
    <property type="match status" value="1"/>
</dbReference>
<evidence type="ECO:0000256" key="6">
    <source>
        <dbReference type="PIRSR" id="PIRSR000337-1"/>
    </source>
</evidence>
<dbReference type="InterPro" id="IPR011251">
    <property type="entry name" value="Luciferase-like_dom"/>
</dbReference>
<proteinExistence type="inferred from homology"/>
<dbReference type="PANTHER" id="PTHR30011:SF16">
    <property type="entry name" value="C2H2 FINGER DOMAIN TRANSCRIPTION FACTOR (EUROFUNG)-RELATED"/>
    <property type="match status" value="1"/>
</dbReference>
<organism evidence="8 9">
    <name type="scientific">Bordetella avium (strain 197N)</name>
    <dbReference type="NCBI Taxonomy" id="360910"/>
    <lineage>
        <taxon>Bacteria</taxon>
        <taxon>Pseudomonadati</taxon>
        <taxon>Pseudomonadota</taxon>
        <taxon>Betaproteobacteria</taxon>
        <taxon>Burkholderiales</taxon>
        <taxon>Alcaligenaceae</taxon>
        <taxon>Bordetella</taxon>
    </lineage>
</organism>
<dbReference type="AlphaFoldDB" id="Q2L0Q5"/>
<dbReference type="Gene3D" id="3.20.20.30">
    <property type="entry name" value="Luciferase-like domain"/>
    <property type="match status" value="1"/>
</dbReference>
<comment type="similarity">
    <text evidence="5">Belongs to the NtaA/SnaA/DszA monooxygenase family.</text>
</comment>
<dbReference type="GO" id="GO:0016705">
    <property type="term" value="F:oxidoreductase activity, acting on paired donors, with incorporation or reduction of molecular oxygen"/>
    <property type="evidence" value="ECO:0007669"/>
    <property type="project" value="InterPro"/>
</dbReference>
<feature type="binding site" evidence="6">
    <location>
        <position position="95"/>
    </location>
    <ligand>
        <name>FMN</name>
        <dbReference type="ChEBI" id="CHEBI:58210"/>
    </ligand>
</feature>
<name>Q2L0Q5_BORA1</name>
<feature type="domain" description="Luciferase-like" evidence="7">
    <location>
        <begin position="23"/>
        <end position="375"/>
    </location>
</feature>
<feature type="binding site" evidence="6">
    <location>
        <position position="204"/>
    </location>
    <ligand>
        <name>FMN</name>
        <dbReference type="ChEBI" id="CHEBI:58210"/>
    </ligand>
</feature>
<dbReference type="RefSeq" id="WP_012417515.1">
    <property type="nucleotide sequence ID" value="NC_010645.1"/>
</dbReference>
<accession>Q2L0Q5</accession>
<evidence type="ECO:0000256" key="2">
    <source>
        <dbReference type="ARBA" id="ARBA00022643"/>
    </source>
</evidence>
<dbReference type="KEGG" id="bav:BAV1845"/>
<dbReference type="InterPro" id="IPR036661">
    <property type="entry name" value="Luciferase-like_sf"/>
</dbReference>
<dbReference type="STRING" id="360910.BAV1845"/>
<sequence>MALKQVILGTHFPGVNHNTVWSDPEAGSQIEFASFERFAQTAERGKLDFLFLAEGLRLREQRGRLHDLDVVGRPNTLVVLAALAAVTSRIGLAGTLNATFNEPYNLARQLASLDILSAGRAAWNVVTSPGAFTGENFRRGAYLPHSERYERAREFVALARHLWEGGDDGEGGFDYQGKQFDIRGRLQTGALPQGQPVIFQAGDSNDGREFAAASADAIFTRHGSLEKGQAFYRDVKDRLPKYGRADHALKILPGVGVVLGDTPEEAADNYARVRRQQVSPQTALVLLEQLWNRDLSAYDPDGPLPDIEPDVSESTVARGRTRQYDDTLETARRWREIAQRDKLSIRELIIHVTGRQDFVGTPAQVADDINHYVQSDASDGFILVPHLIPSGLEGFVDRVVPLLQEKGVFRQDYTGLTLRDHLGLPVSSQVKPEAVA</sequence>
<dbReference type="HOGENOM" id="CLU_022256_1_0_4"/>
<evidence type="ECO:0000313" key="8">
    <source>
        <dbReference type="EMBL" id="CAJ49454.1"/>
    </source>
</evidence>
<keyword evidence="3" id="KW-0560">Oxidoreductase</keyword>
<evidence type="ECO:0000256" key="3">
    <source>
        <dbReference type="ARBA" id="ARBA00023002"/>
    </source>
</evidence>
<dbReference type="SUPFAM" id="SSF51679">
    <property type="entry name" value="Bacterial luciferase-like"/>
    <property type="match status" value="1"/>
</dbReference>
<evidence type="ECO:0000256" key="4">
    <source>
        <dbReference type="ARBA" id="ARBA00023033"/>
    </source>
</evidence>
<evidence type="ECO:0000259" key="7">
    <source>
        <dbReference type="Pfam" id="PF00296"/>
    </source>
</evidence>
<keyword evidence="1 6" id="KW-0285">Flavoprotein</keyword>
<dbReference type="InterPro" id="IPR051260">
    <property type="entry name" value="Diverse_substr_monoxygenases"/>
</dbReference>
<gene>
    <name evidence="8" type="ordered locus">BAV1845</name>
</gene>
<dbReference type="Pfam" id="PF00296">
    <property type="entry name" value="Bac_luciferase"/>
    <property type="match status" value="1"/>
</dbReference>
<keyword evidence="4 8" id="KW-0503">Monooxygenase</keyword>
<dbReference type="PIRSF" id="PIRSF000337">
    <property type="entry name" value="NTA_MOA"/>
    <property type="match status" value="1"/>
</dbReference>
<evidence type="ECO:0000313" key="9">
    <source>
        <dbReference type="Proteomes" id="UP000001977"/>
    </source>
</evidence>
<feature type="binding site" evidence="6">
    <location>
        <position position="145"/>
    </location>
    <ligand>
        <name>FMN</name>
        <dbReference type="ChEBI" id="CHEBI:58210"/>
    </ligand>
</feature>